<dbReference type="Proteomes" id="UP000199475">
    <property type="component" value="Unassembled WGS sequence"/>
</dbReference>
<dbReference type="GO" id="GO:0070041">
    <property type="term" value="F:rRNA (uridine-C5-)-methyltransferase activity"/>
    <property type="evidence" value="ECO:0007669"/>
    <property type="project" value="TreeGrafter"/>
</dbReference>
<evidence type="ECO:0000256" key="4">
    <source>
        <dbReference type="PROSITE-ProRule" id="PRU01024"/>
    </source>
</evidence>
<evidence type="ECO:0000313" key="7">
    <source>
        <dbReference type="Proteomes" id="UP000199475"/>
    </source>
</evidence>
<proteinExistence type="inferred from homology"/>
<keyword evidence="7" id="KW-1185">Reference proteome</keyword>
<name>A0A1G9MK47_9ACTN</name>
<dbReference type="AlphaFoldDB" id="A0A1G9MK47"/>
<evidence type="ECO:0000256" key="3">
    <source>
        <dbReference type="ARBA" id="ARBA00022691"/>
    </source>
</evidence>
<dbReference type="PANTHER" id="PTHR11061">
    <property type="entry name" value="RNA M5U METHYLTRANSFERASE"/>
    <property type="match status" value="1"/>
</dbReference>
<protein>
    <submittedName>
        <fullName evidence="6">tRNA/tmRNA/rRNA uracil-C5-methylase, TrmA/RlmC/RlmD family</fullName>
    </submittedName>
</protein>
<feature type="active site" description="Nucleophile" evidence="4">
    <location>
        <position position="325"/>
    </location>
</feature>
<dbReference type="InterPro" id="IPR002792">
    <property type="entry name" value="TRAM_dom"/>
</dbReference>
<dbReference type="EMBL" id="FNGP01000005">
    <property type="protein sequence ID" value="SDL74648.1"/>
    <property type="molecule type" value="Genomic_DNA"/>
</dbReference>
<feature type="binding site" evidence="4">
    <location>
        <position position="208"/>
    </location>
    <ligand>
        <name>S-adenosyl-L-methionine</name>
        <dbReference type="ChEBI" id="CHEBI:59789"/>
    </ligand>
</feature>
<evidence type="ECO:0000259" key="5">
    <source>
        <dbReference type="PROSITE" id="PS50926"/>
    </source>
</evidence>
<dbReference type="Gene3D" id="3.40.50.150">
    <property type="entry name" value="Vaccinia Virus protein VP39"/>
    <property type="match status" value="2"/>
</dbReference>
<dbReference type="InterPro" id="IPR012340">
    <property type="entry name" value="NA-bd_OB-fold"/>
</dbReference>
<dbReference type="RefSeq" id="WP_093253141.1">
    <property type="nucleotide sequence ID" value="NZ_FNGP01000005.1"/>
</dbReference>
<keyword evidence="2 4" id="KW-0808">Transferase</keyword>
<dbReference type="InterPro" id="IPR010280">
    <property type="entry name" value="U5_MeTrfase_fam"/>
</dbReference>
<dbReference type="Gene3D" id="2.40.50.140">
    <property type="entry name" value="Nucleic acid-binding proteins"/>
    <property type="match status" value="1"/>
</dbReference>
<dbReference type="PANTHER" id="PTHR11061:SF30">
    <property type="entry name" value="TRNA (URACIL(54)-C(5))-METHYLTRANSFERASE"/>
    <property type="match status" value="1"/>
</dbReference>
<evidence type="ECO:0000256" key="2">
    <source>
        <dbReference type="ARBA" id="ARBA00022679"/>
    </source>
</evidence>
<evidence type="ECO:0000313" key="6">
    <source>
        <dbReference type="EMBL" id="SDL74648.1"/>
    </source>
</evidence>
<dbReference type="STRING" id="686624.SAMN04488242_2687"/>
<sequence>MSVETVLGDVAHGGVVVARIDGKVTFVTGGLPGERVLVDVRERGTRFDRGVVTEVLDPHPQRVVPPCPVAGVCGGCDWQHADADLQRELKRRVVEEQLRRLAGIDWEGEVVEVLPRWNWRTRMRYRVANGRPGLRAKRSHDLVPLPDEGCRIAVTQDPGERPGAGELQVVDAHSGHVEIVDGRVAGEPVVTERAGGRDYRVAAEGFWQVHPHAADVLVDAVLRSLEPRAGERAVDLYCGVGLFAGALDGRGCDVLGVELNKEAVAYARRNVPGARFQAASVDRFLGRLPKRADLVVLDPPRKGAGRAVVGAVAAMGPRAISYVACDPAALARDLAFFVAAGYEVTRVEAYDLFPQTYHIECVATLTRNSPLH</sequence>
<organism evidence="6 7">
    <name type="scientific">Tessaracoccus oleiagri</name>
    <dbReference type="NCBI Taxonomy" id="686624"/>
    <lineage>
        <taxon>Bacteria</taxon>
        <taxon>Bacillati</taxon>
        <taxon>Actinomycetota</taxon>
        <taxon>Actinomycetes</taxon>
        <taxon>Propionibacteriales</taxon>
        <taxon>Propionibacteriaceae</taxon>
        <taxon>Tessaracoccus</taxon>
    </lineage>
</organism>
<feature type="binding site" evidence="4">
    <location>
        <position position="237"/>
    </location>
    <ligand>
        <name>S-adenosyl-L-methionine</name>
        <dbReference type="ChEBI" id="CHEBI:59789"/>
    </ligand>
</feature>
<feature type="binding site" evidence="4">
    <location>
        <position position="258"/>
    </location>
    <ligand>
        <name>S-adenosyl-L-methionine</name>
        <dbReference type="ChEBI" id="CHEBI:59789"/>
    </ligand>
</feature>
<dbReference type="SUPFAM" id="SSF53335">
    <property type="entry name" value="S-adenosyl-L-methionine-dependent methyltransferases"/>
    <property type="match status" value="1"/>
</dbReference>
<dbReference type="GO" id="GO:0070475">
    <property type="term" value="P:rRNA base methylation"/>
    <property type="evidence" value="ECO:0007669"/>
    <property type="project" value="TreeGrafter"/>
</dbReference>
<dbReference type="OrthoDB" id="9804590at2"/>
<dbReference type="Pfam" id="PF05958">
    <property type="entry name" value="tRNA_U5-meth_tr"/>
    <property type="match status" value="1"/>
</dbReference>
<gene>
    <name evidence="6" type="ORF">SAMN04488242_2687</name>
</gene>
<comment type="similarity">
    <text evidence="4">Belongs to the class I-like SAM-binding methyltransferase superfamily. RNA M5U methyltransferase family.</text>
</comment>
<dbReference type="InterPro" id="IPR029063">
    <property type="entry name" value="SAM-dependent_MTases_sf"/>
</dbReference>
<dbReference type="CDD" id="cd02440">
    <property type="entry name" value="AdoMet_MTases"/>
    <property type="match status" value="1"/>
</dbReference>
<feature type="binding site" evidence="4">
    <location>
        <position position="298"/>
    </location>
    <ligand>
        <name>S-adenosyl-L-methionine</name>
        <dbReference type="ChEBI" id="CHEBI:59789"/>
    </ligand>
</feature>
<evidence type="ECO:0000256" key="1">
    <source>
        <dbReference type="ARBA" id="ARBA00022603"/>
    </source>
</evidence>
<keyword evidence="1 4" id="KW-0489">Methyltransferase</keyword>
<dbReference type="PROSITE" id="PS50926">
    <property type="entry name" value="TRAM"/>
    <property type="match status" value="1"/>
</dbReference>
<reference evidence="6 7" key="1">
    <citation type="submission" date="2016-10" db="EMBL/GenBank/DDBJ databases">
        <authorList>
            <person name="de Groot N.N."/>
        </authorList>
    </citation>
    <scope>NUCLEOTIDE SEQUENCE [LARGE SCALE GENOMIC DNA]</scope>
    <source>
        <strain evidence="6 7">CGMCC 1.9159</strain>
    </source>
</reference>
<dbReference type="PROSITE" id="PS51687">
    <property type="entry name" value="SAM_MT_RNA_M5U"/>
    <property type="match status" value="1"/>
</dbReference>
<feature type="domain" description="TRAM" evidence="5">
    <location>
        <begin position="1"/>
        <end position="54"/>
    </location>
</feature>
<accession>A0A1G9MK47</accession>
<dbReference type="SUPFAM" id="SSF50249">
    <property type="entry name" value="Nucleic acid-binding proteins"/>
    <property type="match status" value="1"/>
</dbReference>
<keyword evidence="3 4" id="KW-0949">S-adenosyl-L-methionine</keyword>